<feature type="compositionally biased region" description="Low complexity" evidence="5">
    <location>
        <begin position="129"/>
        <end position="162"/>
    </location>
</feature>
<dbReference type="EMBL" id="AQGS01000129">
    <property type="protein sequence ID" value="EPS42154.1"/>
    <property type="molecule type" value="Genomic_DNA"/>
</dbReference>
<evidence type="ECO:0000256" key="6">
    <source>
        <dbReference type="SAM" id="Phobius"/>
    </source>
</evidence>
<protein>
    <recommendedName>
        <fullName evidence="10">Mid2 domain-containing protein</fullName>
    </recommendedName>
</protein>
<keyword evidence="9" id="KW-1185">Reference proteome</keyword>
<sequence length="343" mass="36135">MQRITSIFSISSSLSFLALISILYIQPAFSTSSIHAYTDANCVFPPRDPQVGPPTGACQTITTPNTISLEIQELDLGCTVTIYSDPDCTDHPLEIGVGDCANLNGTTIRSFSIDLCPPGTIDSTRPQYNSTSTASPSAKPTSSNTTFTASSASPSNTTASASGNSNLSAIIGGAVGGGVGLLLITAGLIIYFCRKDRNTMRQIKYPPGPNIMEMGAGSLDEGIFGTGGHNSAHGSNRQFYNDSRFGQGVPGLGQGVGELEGNPGFFRESNKSLTNQRVGAGGSGIFETQAAEEMPLRNFSIPRQELEAPGVMIPRVHPQDSINRVYHQEGLPEIPQLPGPYAT</sequence>
<dbReference type="OrthoDB" id="5390806at2759"/>
<comment type="caution">
    <text evidence="8">The sequence shown here is derived from an EMBL/GenBank/DDBJ whole genome shotgun (WGS) entry which is preliminary data.</text>
</comment>
<dbReference type="STRING" id="1284197.S8AGZ4"/>
<keyword evidence="2 6" id="KW-0812">Transmembrane</keyword>
<name>S8AGZ4_DACHA</name>
<dbReference type="eggNOG" id="ENOG502SMYU">
    <property type="taxonomic scope" value="Eukaryota"/>
</dbReference>
<proteinExistence type="predicted"/>
<dbReference type="HOGENOM" id="CLU_808973_0_0_1"/>
<evidence type="ECO:0000313" key="8">
    <source>
        <dbReference type="EMBL" id="EPS42154.1"/>
    </source>
</evidence>
<evidence type="ECO:0000256" key="2">
    <source>
        <dbReference type="ARBA" id="ARBA00022692"/>
    </source>
</evidence>
<dbReference type="PANTHER" id="PTHR15549:SF26">
    <property type="entry name" value="AXIAL BUDDING PATTERN PROTEIN 2-RELATED"/>
    <property type="match status" value="1"/>
</dbReference>
<reference evidence="8 9" key="1">
    <citation type="journal article" date="2013" name="PLoS Genet.">
        <title>Genomic mechanisms accounting for the adaptation to parasitism in nematode-trapping fungi.</title>
        <authorList>
            <person name="Meerupati T."/>
            <person name="Andersson K.M."/>
            <person name="Friman E."/>
            <person name="Kumar D."/>
            <person name="Tunlid A."/>
            <person name="Ahren D."/>
        </authorList>
    </citation>
    <scope>NUCLEOTIDE SEQUENCE [LARGE SCALE GENOMIC DNA]</scope>
    <source>
        <strain evidence="8 9">CBS 200.50</strain>
    </source>
</reference>
<feature type="transmembrane region" description="Helical" evidence="6">
    <location>
        <begin position="167"/>
        <end position="193"/>
    </location>
</feature>
<dbReference type="PANTHER" id="PTHR15549">
    <property type="entry name" value="PAIRED IMMUNOGLOBULIN-LIKE TYPE 2 RECEPTOR"/>
    <property type="match status" value="1"/>
</dbReference>
<evidence type="ECO:0000313" key="9">
    <source>
        <dbReference type="Proteomes" id="UP000015100"/>
    </source>
</evidence>
<comment type="subcellular location">
    <subcellularLocation>
        <location evidence="1">Membrane</location>
        <topology evidence="1">Single-pass membrane protein</topology>
    </subcellularLocation>
</comment>
<evidence type="ECO:0000256" key="1">
    <source>
        <dbReference type="ARBA" id="ARBA00004167"/>
    </source>
</evidence>
<evidence type="ECO:0000256" key="3">
    <source>
        <dbReference type="ARBA" id="ARBA00022989"/>
    </source>
</evidence>
<gene>
    <name evidence="8" type="ORF">H072_3944</name>
</gene>
<dbReference type="Proteomes" id="UP000015100">
    <property type="component" value="Unassembled WGS sequence"/>
</dbReference>
<dbReference type="GO" id="GO:0071944">
    <property type="term" value="C:cell periphery"/>
    <property type="evidence" value="ECO:0007669"/>
    <property type="project" value="UniProtKB-ARBA"/>
</dbReference>
<dbReference type="GO" id="GO:0016020">
    <property type="term" value="C:membrane"/>
    <property type="evidence" value="ECO:0007669"/>
    <property type="project" value="UniProtKB-SubCell"/>
</dbReference>
<keyword evidence="7" id="KW-0732">Signal</keyword>
<dbReference type="AlphaFoldDB" id="S8AGZ4"/>
<keyword evidence="4 6" id="KW-0472">Membrane</keyword>
<evidence type="ECO:0000256" key="5">
    <source>
        <dbReference type="SAM" id="MobiDB-lite"/>
    </source>
</evidence>
<feature type="chain" id="PRO_5004560628" description="Mid2 domain-containing protein" evidence="7">
    <location>
        <begin position="31"/>
        <end position="343"/>
    </location>
</feature>
<dbReference type="OMA" id="NIMEMGA"/>
<feature type="region of interest" description="Disordered" evidence="5">
    <location>
        <begin position="122"/>
        <end position="162"/>
    </location>
</feature>
<evidence type="ECO:0000256" key="4">
    <source>
        <dbReference type="ARBA" id="ARBA00023136"/>
    </source>
</evidence>
<reference evidence="9" key="2">
    <citation type="submission" date="2013-04" db="EMBL/GenBank/DDBJ databases">
        <title>Genomic mechanisms accounting for the adaptation to parasitism in nematode-trapping fungi.</title>
        <authorList>
            <person name="Ahren D.G."/>
        </authorList>
    </citation>
    <scope>NUCLEOTIDE SEQUENCE [LARGE SCALE GENOMIC DNA]</scope>
    <source>
        <strain evidence="9">CBS 200.50</strain>
    </source>
</reference>
<dbReference type="InterPro" id="IPR051694">
    <property type="entry name" value="Immunoregulatory_rcpt-like"/>
</dbReference>
<evidence type="ECO:0000256" key="7">
    <source>
        <dbReference type="SAM" id="SignalP"/>
    </source>
</evidence>
<accession>S8AGZ4</accession>
<evidence type="ECO:0008006" key="10">
    <source>
        <dbReference type="Google" id="ProtNLM"/>
    </source>
</evidence>
<organism evidence="8 9">
    <name type="scientific">Dactylellina haptotyla (strain CBS 200.50)</name>
    <name type="common">Nematode-trapping fungus</name>
    <name type="synonym">Monacrosporium haptotylum</name>
    <dbReference type="NCBI Taxonomy" id="1284197"/>
    <lineage>
        <taxon>Eukaryota</taxon>
        <taxon>Fungi</taxon>
        <taxon>Dikarya</taxon>
        <taxon>Ascomycota</taxon>
        <taxon>Pezizomycotina</taxon>
        <taxon>Orbiliomycetes</taxon>
        <taxon>Orbiliales</taxon>
        <taxon>Orbiliaceae</taxon>
        <taxon>Dactylellina</taxon>
    </lineage>
</organism>
<feature type="signal peptide" evidence="7">
    <location>
        <begin position="1"/>
        <end position="30"/>
    </location>
</feature>
<keyword evidence="3 6" id="KW-1133">Transmembrane helix</keyword>